<reference evidence="10" key="1">
    <citation type="journal article" date="2019" name="Int. J. Syst. Evol. Microbiol.">
        <title>The Global Catalogue of Microorganisms (GCM) 10K type strain sequencing project: providing services to taxonomists for standard genome sequencing and annotation.</title>
        <authorList>
            <consortium name="The Broad Institute Genomics Platform"/>
            <consortium name="The Broad Institute Genome Sequencing Center for Infectious Disease"/>
            <person name="Wu L."/>
            <person name="Ma J."/>
        </authorList>
    </citation>
    <scope>NUCLEOTIDE SEQUENCE [LARGE SCALE GENOMIC DNA]</scope>
    <source>
        <strain evidence="10">JCM 17906</strain>
    </source>
</reference>
<dbReference type="RefSeq" id="WP_345419628.1">
    <property type="nucleotide sequence ID" value="NZ_BAABGT010000045.1"/>
</dbReference>
<feature type="domain" description="VTT" evidence="8">
    <location>
        <begin position="44"/>
        <end position="154"/>
    </location>
</feature>
<feature type="transmembrane region" description="Helical" evidence="7">
    <location>
        <begin position="48"/>
        <end position="72"/>
    </location>
</feature>
<evidence type="ECO:0000256" key="1">
    <source>
        <dbReference type="ARBA" id="ARBA00004651"/>
    </source>
</evidence>
<dbReference type="PANTHER" id="PTHR30353:SF0">
    <property type="entry name" value="TRANSMEMBRANE PROTEIN"/>
    <property type="match status" value="1"/>
</dbReference>
<evidence type="ECO:0000256" key="5">
    <source>
        <dbReference type="ARBA" id="ARBA00022989"/>
    </source>
</evidence>
<dbReference type="InterPro" id="IPR032818">
    <property type="entry name" value="DedA-like"/>
</dbReference>
<keyword evidence="5 7" id="KW-1133">Transmembrane helix</keyword>
<dbReference type="Pfam" id="PF09335">
    <property type="entry name" value="VTT_dom"/>
    <property type="match status" value="1"/>
</dbReference>
<protein>
    <submittedName>
        <fullName evidence="9">VTT domain-containing protein</fullName>
    </submittedName>
</protein>
<dbReference type="InterPro" id="IPR032816">
    <property type="entry name" value="VTT_dom"/>
</dbReference>
<feature type="transmembrane region" description="Helical" evidence="7">
    <location>
        <begin position="166"/>
        <end position="188"/>
    </location>
</feature>
<sequence length="203" mass="20771">MSLDWSDPQAIGYPLLFVGVLLGSIIPIVPTGAVVGAAAAVAMTTHHLSLPLVLVVATVGAVVGDLVTYAVARVGGGAALRFVSRGQSPEQLEKARARFTRYGWQVVVVGRLVPAGRIPTLVAAGTLGYSWRRMVPTALAACLLWAVAYALLGILSGGLFDNPLVASLVAAGLVLVVGAVSAGIASLVRRRRARSASAPPPSC</sequence>
<evidence type="ECO:0000256" key="3">
    <source>
        <dbReference type="ARBA" id="ARBA00022475"/>
    </source>
</evidence>
<keyword evidence="4 7" id="KW-0812">Transmembrane</keyword>
<evidence type="ECO:0000256" key="2">
    <source>
        <dbReference type="ARBA" id="ARBA00010792"/>
    </source>
</evidence>
<comment type="subcellular location">
    <subcellularLocation>
        <location evidence="1 7">Cell membrane</location>
        <topology evidence="1 7">Multi-pass membrane protein</topology>
    </subcellularLocation>
</comment>
<evidence type="ECO:0000313" key="9">
    <source>
        <dbReference type="EMBL" id="GAA4549085.1"/>
    </source>
</evidence>
<evidence type="ECO:0000313" key="10">
    <source>
        <dbReference type="Proteomes" id="UP001501598"/>
    </source>
</evidence>
<evidence type="ECO:0000256" key="4">
    <source>
        <dbReference type="ARBA" id="ARBA00022692"/>
    </source>
</evidence>
<comment type="caution">
    <text evidence="9">The sequence shown here is derived from an EMBL/GenBank/DDBJ whole genome shotgun (WGS) entry which is preliminary data.</text>
</comment>
<feature type="transmembrane region" description="Helical" evidence="7">
    <location>
        <begin position="138"/>
        <end position="160"/>
    </location>
</feature>
<proteinExistence type="inferred from homology"/>
<keyword evidence="10" id="KW-1185">Reference proteome</keyword>
<evidence type="ECO:0000256" key="6">
    <source>
        <dbReference type="ARBA" id="ARBA00023136"/>
    </source>
</evidence>
<comment type="similarity">
    <text evidence="2 7">Belongs to the DedA family.</text>
</comment>
<evidence type="ECO:0000259" key="8">
    <source>
        <dbReference type="Pfam" id="PF09335"/>
    </source>
</evidence>
<accession>A0ABP8RTX2</accession>
<dbReference type="Proteomes" id="UP001501598">
    <property type="component" value="Unassembled WGS sequence"/>
</dbReference>
<feature type="transmembrane region" description="Helical" evidence="7">
    <location>
        <begin position="12"/>
        <end position="42"/>
    </location>
</feature>
<evidence type="ECO:0000256" key="7">
    <source>
        <dbReference type="RuleBase" id="RU367016"/>
    </source>
</evidence>
<organism evidence="9 10">
    <name type="scientific">Pseudonocardia xishanensis</name>
    <dbReference type="NCBI Taxonomy" id="630995"/>
    <lineage>
        <taxon>Bacteria</taxon>
        <taxon>Bacillati</taxon>
        <taxon>Actinomycetota</taxon>
        <taxon>Actinomycetes</taxon>
        <taxon>Pseudonocardiales</taxon>
        <taxon>Pseudonocardiaceae</taxon>
        <taxon>Pseudonocardia</taxon>
    </lineage>
</organism>
<dbReference type="EMBL" id="BAABGT010000045">
    <property type="protein sequence ID" value="GAA4549085.1"/>
    <property type="molecule type" value="Genomic_DNA"/>
</dbReference>
<keyword evidence="3 7" id="KW-1003">Cell membrane</keyword>
<name>A0ABP8RTX2_9PSEU</name>
<gene>
    <name evidence="9" type="ORF">GCM10023175_36560</name>
</gene>
<keyword evidence="6 7" id="KW-0472">Membrane</keyword>
<dbReference type="PANTHER" id="PTHR30353">
    <property type="entry name" value="INNER MEMBRANE PROTEIN DEDA-RELATED"/>
    <property type="match status" value="1"/>
</dbReference>